<keyword evidence="4" id="KW-1185">Reference proteome</keyword>
<reference evidence="3 4" key="1">
    <citation type="journal article" date="2014" name="Genome Announc.">
        <title>Draft genome sequences of eight enterohepatic helicobacter species isolated from both laboratory and wild rodents.</title>
        <authorList>
            <person name="Sheh A."/>
            <person name="Shen Z."/>
            <person name="Fox J.G."/>
        </authorList>
    </citation>
    <scope>NUCLEOTIDE SEQUENCE [LARGE SCALE GENOMIC DNA]</scope>
    <source>
        <strain evidence="3 4">MIT 97-6194</strain>
    </source>
</reference>
<protein>
    <recommendedName>
        <fullName evidence="6">Helix-turn-helix domain-containing protein</fullName>
    </recommendedName>
</protein>
<evidence type="ECO:0000256" key="1">
    <source>
        <dbReference type="SAM" id="Phobius"/>
    </source>
</evidence>
<reference evidence="3" key="3">
    <citation type="submission" date="2018-04" db="EMBL/GenBank/DDBJ databases">
        <authorList>
            <person name="Sheh A."/>
            <person name="Shen Z."/>
            <person name="Mannion A.J."/>
            <person name="Fox J.G."/>
        </authorList>
    </citation>
    <scope>NUCLEOTIDE SEQUENCE</scope>
    <source>
        <strain evidence="3">MIT 97-6194</strain>
    </source>
</reference>
<dbReference type="RefSeq" id="WP_034571443.1">
    <property type="nucleotide sequence ID" value="NZ_JRMP02000002.1"/>
</dbReference>
<evidence type="ECO:0008006" key="6">
    <source>
        <dbReference type="Google" id="ProtNLM"/>
    </source>
</evidence>
<evidence type="ECO:0000313" key="4">
    <source>
        <dbReference type="Proteomes" id="UP000029714"/>
    </source>
</evidence>
<keyword evidence="1" id="KW-0472">Membrane</keyword>
<reference evidence="2 5" key="4">
    <citation type="submission" date="2019-12" db="EMBL/GenBank/DDBJ databases">
        <title>Multi-Generational Helicobacter saguini Isolates.</title>
        <authorList>
            <person name="Mannion A."/>
            <person name="Shen Z."/>
            <person name="Fox J.G."/>
        </authorList>
    </citation>
    <scope>NUCLEOTIDE SEQUENCE [LARGE SCALE GENOMIC DNA]</scope>
    <source>
        <strain evidence="2">16-048</strain>
        <strain evidence="5">16-048 (F4)</strain>
    </source>
</reference>
<dbReference type="OrthoDB" id="5323038at2"/>
<dbReference type="Proteomes" id="UP000477070">
    <property type="component" value="Unassembled WGS sequence"/>
</dbReference>
<comment type="caution">
    <text evidence="3">The sequence shown here is derived from an EMBL/GenBank/DDBJ whole genome shotgun (WGS) entry which is preliminary data.</text>
</comment>
<evidence type="ECO:0000313" key="5">
    <source>
        <dbReference type="Proteomes" id="UP000477070"/>
    </source>
</evidence>
<reference evidence="3 4" key="2">
    <citation type="journal article" date="2016" name="Infect. Immun.">
        <title>Helicobacter saguini, a Novel Helicobacter Isolated from Cotton-Top Tamarins with Ulcerative Colitis, Has Proinflammatory Properties and Induces Typhlocolitis and Dysplasia in Gnotobiotic IL-10-/- Mice.</title>
        <authorList>
            <person name="Shen Z."/>
            <person name="Mannion A."/>
            <person name="Whary M.T."/>
            <person name="Muthupalani S."/>
            <person name="Sheh A."/>
            <person name="Feng Y."/>
            <person name="Gong G."/>
            <person name="Vandamme P."/>
            <person name="Holcombe H.R."/>
            <person name="Paster B.J."/>
            <person name="Fox J.G."/>
        </authorList>
    </citation>
    <scope>NUCLEOTIDE SEQUENCE [LARGE SCALE GENOMIC DNA]</scope>
    <source>
        <strain evidence="3 4">MIT 97-6194</strain>
    </source>
</reference>
<dbReference type="AlphaFoldDB" id="A0A347VN33"/>
<feature type="transmembrane region" description="Helical" evidence="1">
    <location>
        <begin position="15"/>
        <end position="35"/>
    </location>
</feature>
<evidence type="ECO:0000313" key="3">
    <source>
        <dbReference type="EMBL" id="TLD95598.1"/>
    </source>
</evidence>
<dbReference type="EMBL" id="JRMP02000002">
    <property type="protein sequence ID" value="TLD95598.1"/>
    <property type="molecule type" value="Genomic_DNA"/>
</dbReference>
<name>A0A347VN33_9HELI</name>
<keyword evidence="1" id="KW-1133">Transmembrane helix</keyword>
<evidence type="ECO:0000313" key="2">
    <source>
        <dbReference type="EMBL" id="MWV69757.1"/>
    </source>
</evidence>
<organism evidence="3 4">
    <name type="scientific">Helicobacter saguini</name>
    <dbReference type="NCBI Taxonomy" id="1548018"/>
    <lineage>
        <taxon>Bacteria</taxon>
        <taxon>Pseudomonadati</taxon>
        <taxon>Campylobacterota</taxon>
        <taxon>Epsilonproteobacteria</taxon>
        <taxon>Campylobacterales</taxon>
        <taxon>Helicobacteraceae</taxon>
        <taxon>Helicobacter</taxon>
    </lineage>
</organism>
<accession>A0A347VN33</accession>
<dbReference type="EMBL" id="QBIU01000001">
    <property type="protein sequence ID" value="MWV69757.1"/>
    <property type="molecule type" value="Genomic_DNA"/>
</dbReference>
<gene>
    <name evidence="2" type="ORF">DCO61_07035</name>
    <name evidence="3" type="ORF">LS64_001715</name>
</gene>
<sequence>MNDTMLNMLNISYEMMSVIVAGLFILIIIIILLYMSMKEKDTARKIAQLEHSIEDVNKEIYKIQKWITDNDKKPKDSGVKQDRELLRGIEEAKADIISLQHGLQSDREYFEDKILVLEERLRSLGHFNTPSQQRNEKQILELFQNGYTTDAIAKELRITKSEVEFTLKLSELDKVKSR</sequence>
<dbReference type="Proteomes" id="UP000029714">
    <property type="component" value="Unassembled WGS sequence"/>
</dbReference>
<keyword evidence="1" id="KW-0812">Transmembrane</keyword>
<proteinExistence type="predicted"/>